<dbReference type="Pfam" id="PF10387">
    <property type="entry name" value="DUF2442"/>
    <property type="match status" value="1"/>
</dbReference>
<evidence type="ECO:0000313" key="2">
    <source>
        <dbReference type="Proteomes" id="UP001232156"/>
    </source>
</evidence>
<evidence type="ECO:0000313" key="1">
    <source>
        <dbReference type="EMBL" id="MDR4126428.1"/>
    </source>
</evidence>
<dbReference type="InterPro" id="IPR036782">
    <property type="entry name" value="NE0471-like_N"/>
</dbReference>
<dbReference type="CDD" id="cd00093">
    <property type="entry name" value="HTH_XRE"/>
    <property type="match status" value="1"/>
</dbReference>
<sequence>MSKNHFILTAVEALPDYCLRLVYADGQILQVDLAGWINTTQALATLKEAALFSQAKVGFGGHGVDWIEDELDLAADNLRNLAIEQAGGIGHERIWNWLHEAGLTLEQAAEALGISRRMLIYYRGGEKPIPRSIWLACLGREAVRPLGRDLPMRIPTAREYAAIKRQRTIVGRLARELDRKASAIGQAVREALDEVLGKAQRIVAQSAQRKALKGQPKLYAWHAPEVDCISKGKARRPYEFGEKVGIARALKGNLIVGARAFHRNPYDGHTLNSQLEQATILMQDCAVAPETVFVDLGYRGVDADNPGGAYRASRQAQALECSGEKAA</sequence>
<accession>A0ABU1D7U3</accession>
<dbReference type="InterPro" id="IPR001387">
    <property type="entry name" value="Cro/C1-type_HTH"/>
</dbReference>
<dbReference type="PANTHER" id="PTHR33803">
    <property type="entry name" value="IS1478 TRANSPOSASE"/>
    <property type="match status" value="1"/>
</dbReference>
<proteinExistence type="predicted"/>
<dbReference type="Proteomes" id="UP001232156">
    <property type="component" value="Unassembled WGS sequence"/>
</dbReference>
<protein>
    <submittedName>
        <fullName evidence="1">DUF2442 domain-containing protein</fullName>
    </submittedName>
</protein>
<dbReference type="InterPro" id="IPR018841">
    <property type="entry name" value="DUF2442"/>
</dbReference>
<organism evidence="1 2">
    <name type="scientific">Yanghanlia caeni</name>
    <dbReference type="NCBI Taxonomy" id="3064283"/>
    <lineage>
        <taxon>Bacteria</taxon>
        <taxon>Pseudomonadati</taxon>
        <taxon>Pseudomonadota</taxon>
        <taxon>Betaproteobacteria</taxon>
        <taxon>Burkholderiales</taxon>
        <taxon>Alcaligenaceae</taxon>
        <taxon>Yanghanlia</taxon>
    </lineage>
</organism>
<dbReference type="Gene3D" id="1.10.260.40">
    <property type="entry name" value="lambda repressor-like DNA-binding domains"/>
    <property type="match status" value="1"/>
</dbReference>
<dbReference type="PANTHER" id="PTHR33803:SF3">
    <property type="entry name" value="BLL1974 PROTEIN"/>
    <property type="match status" value="1"/>
</dbReference>
<keyword evidence="2" id="KW-1185">Reference proteome</keyword>
<dbReference type="RefSeq" id="WP_347287243.1">
    <property type="nucleotide sequence ID" value="NZ_JAUZQE010000025.1"/>
</dbReference>
<dbReference type="Gene3D" id="3.30.2020.10">
    <property type="entry name" value="NE0471-like N-terminal domain"/>
    <property type="match status" value="1"/>
</dbReference>
<dbReference type="SUPFAM" id="SSF47413">
    <property type="entry name" value="lambda repressor-like DNA-binding domains"/>
    <property type="match status" value="1"/>
</dbReference>
<reference evidence="1 2" key="1">
    <citation type="submission" date="2023-08" db="EMBL/GenBank/DDBJ databases">
        <title>Alcaligenaceae gen. nov., a novel taxon isolated from the sludge of Yixing Pesticide Factory.</title>
        <authorList>
            <person name="Ruan L."/>
        </authorList>
    </citation>
    <scope>NUCLEOTIDE SEQUENCE [LARGE SCALE GENOMIC DNA]</scope>
    <source>
        <strain evidence="1 2">LG-2</strain>
    </source>
</reference>
<name>A0ABU1D7U3_9BURK</name>
<comment type="caution">
    <text evidence="1">The sequence shown here is derived from an EMBL/GenBank/DDBJ whole genome shotgun (WGS) entry which is preliminary data.</text>
</comment>
<dbReference type="InterPro" id="IPR010982">
    <property type="entry name" value="Lambda_DNA-bd_dom_sf"/>
</dbReference>
<gene>
    <name evidence="1" type="ORF">Q8947_10600</name>
</gene>
<dbReference type="SUPFAM" id="SSF143880">
    <property type="entry name" value="NE0471 N-terminal domain-like"/>
    <property type="match status" value="1"/>
</dbReference>
<dbReference type="EMBL" id="JAUZQE010000025">
    <property type="protein sequence ID" value="MDR4126428.1"/>
    <property type="molecule type" value="Genomic_DNA"/>
</dbReference>